<dbReference type="InterPro" id="IPR001876">
    <property type="entry name" value="Znf_RanBP2"/>
</dbReference>
<keyword evidence="3" id="KW-0862">Zinc</keyword>
<dbReference type="PROSITE" id="PS01358">
    <property type="entry name" value="ZF_RANBP2_1"/>
    <property type="match status" value="1"/>
</dbReference>
<dbReference type="GO" id="GO:0044615">
    <property type="term" value="C:nuclear pore nuclear basket"/>
    <property type="evidence" value="ECO:0007669"/>
    <property type="project" value="InterPro"/>
</dbReference>
<evidence type="ECO:0000259" key="6">
    <source>
        <dbReference type="PROSITE" id="PS50199"/>
    </source>
</evidence>
<feature type="compositionally biased region" description="Basic and acidic residues" evidence="5">
    <location>
        <begin position="561"/>
        <end position="573"/>
    </location>
</feature>
<evidence type="ECO:0000256" key="1">
    <source>
        <dbReference type="ARBA" id="ARBA00022723"/>
    </source>
</evidence>
<evidence type="ECO:0000313" key="9">
    <source>
        <dbReference type="Proteomes" id="UP000001744"/>
    </source>
</evidence>
<feature type="compositionally biased region" description="Low complexity" evidence="5">
    <location>
        <begin position="83"/>
        <end position="98"/>
    </location>
</feature>
<sequence length="726" mass="75469">MTRTTSGPMRTRKNRTHSETPYKRSGTAKRSKSLLERAKAWINSWRHGDHADENDGRNENVDSSETFDDDVESENENEDSKNDSSSVSSNVADTTSTSIDNSGVLTASVNGSAGANIALARFFSQKGAAPLNEMEMEGVMSLLKKTAPTTGTTTSLASGAAASTASPSALQRTPVFRYTKQPGSAERVGVAGTVENAAPWSAFRSTFSPAPAATAVAAAGDSLLPAKRLSFYGPTLSTPFRKRTHRKRHSLAPASLARSPLVSGTVASNEMEESASKRSRRRYSDVPTTTAISPEPASPARFAFSTSKTEQPAAAKTPSKTAASLMSFLDETDKKAAASDVGKIATGRETKSRPSILNPYARDGVVGHRAAKRAEKISKPTEGVPKTLQNKELKTSSIEVKESTTSTVKTFVPKVDLSKVPKPIPQTSTKTEAVSTSAADHTPVFKFTAPNAQTSSAPAPAAAPSTGGFSFGFAEKQNKPAGGFSFQLAPKPEAPNAVSKTDAEKPKVTSSGFVFQPPAATTSIPSTTTSTKPSAPSVPAASTGFRFDGGKIIAPAVKVAEKKEPTKPAEEQSKTAQPVQPIATPHVAPTPAAKASAAPVTSLPTFPFTILSKSTDTSSEAANALSAADLPTFNFSVVPKAEVQVKQPEAAAISKVGTSVSTPASTPSVVSAAPVAPVAPPATGFDWAAAGLKMPTSAPGSWTCNVCMITNKPEATKCAACETDRP</sequence>
<keyword evidence="9" id="KW-1185">Reference proteome</keyword>
<dbReference type="OrthoDB" id="5385720at2759"/>
<dbReference type="HOGENOM" id="CLU_381375_0_0_1"/>
<evidence type="ECO:0000256" key="2">
    <source>
        <dbReference type="ARBA" id="ARBA00022771"/>
    </source>
</evidence>
<gene>
    <name evidence="8" type="primary">nup60</name>
    <name evidence="7" type="ORF">SJAG_01584</name>
</gene>
<dbReference type="GO" id="GO:0017056">
    <property type="term" value="F:structural constituent of nuclear pore"/>
    <property type="evidence" value="ECO:0000318"/>
    <property type="project" value="GO_Central"/>
</dbReference>
<dbReference type="SUPFAM" id="SSF90209">
    <property type="entry name" value="Ran binding protein zinc finger-like"/>
    <property type="match status" value="1"/>
</dbReference>
<dbReference type="PANTHER" id="PTHR28284:SF1">
    <property type="entry name" value="NUCLEOPORIN NUP60"/>
    <property type="match status" value="1"/>
</dbReference>
<dbReference type="GO" id="GO:0006607">
    <property type="term" value="P:NLS-bearing protein import into nucleus"/>
    <property type="evidence" value="ECO:0000318"/>
    <property type="project" value="GO_Central"/>
</dbReference>
<dbReference type="InterPro" id="IPR034432">
    <property type="entry name" value="Nup60"/>
</dbReference>
<feature type="compositionally biased region" description="Acidic residues" evidence="5">
    <location>
        <begin position="65"/>
        <end position="77"/>
    </location>
</feature>
<accession>B6JYC3</accession>
<dbReference type="PANTHER" id="PTHR28284">
    <property type="entry name" value="NUCLEOPORIN NUP60"/>
    <property type="match status" value="1"/>
</dbReference>
<dbReference type="GO" id="GO:0031990">
    <property type="term" value="P:mRNA export from nucleus in response to heat stress"/>
    <property type="evidence" value="ECO:0000318"/>
    <property type="project" value="GO_Central"/>
</dbReference>
<feature type="region of interest" description="Disordered" evidence="5">
    <location>
        <begin position="450"/>
        <end position="542"/>
    </location>
</feature>
<feature type="region of interest" description="Disordered" evidence="5">
    <location>
        <begin position="1"/>
        <end position="103"/>
    </location>
</feature>
<feature type="domain" description="RanBP2-type" evidence="6">
    <location>
        <begin position="698"/>
        <end position="726"/>
    </location>
</feature>
<reference evidence="7 9" key="1">
    <citation type="journal article" date="2011" name="Science">
        <title>Comparative functional genomics of the fission yeasts.</title>
        <authorList>
            <person name="Rhind N."/>
            <person name="Chen Z."/>
            <person name="Yassour M."/>
            <person name="Thompson D.A."/>
            <person name="Haas B.J."/>
            <person name="Habib N."/>
            <person name="Wapinski I."/>
            <person name="Roy S."/>
            <person name="Lin M.F."/>
            <person name="Heiman D.I."/>
            <person name="Young S.K."/>
            <person name="Furuya K."/>
            <person name="Guo Y."/>
            <person name="Pidoux A."/>
            <person name="Chen H.M."/>
            <person name="Robbertse B."/>
            <person name="Goldberg J.M."/>
            <person name="Aoki K."/>
            <person name="Bayne E.H."/>
            <person name="Berlin A.M."/>
            <person name="Desjardins C.A."/>
            <person name="Dobbs E."/>
            <person name="Dukaj L."/>
            <person name="Fan L."/>
            <person name="FitzGerald M.G."/>
            <person name="French C."/>
            <person name="Gujja S."/>
            <person name="Hansen K."/>
            <person name="Keifenheim D."/>
            <person name="Levin J.Z."/>
            <person name="Mosher R.A."/>
            <person name="Mueller C.A."/>
            <person name="Pfiffner J."/>
            <person name="Priest M."/>
            <person name="Russ C."/>
            <person name="Smialowska A."/>
            <person name="Swoboda P."/>
            <person name="Sykes S.M."/>
            <person name="Vaughn M."/>
            <person name="Vengrova S."/>
            <person name="Yoder R."/>
            <person name="Zeng Q."/>
            <person name="Allshire R."/>
            <person name="Baulcombe D."/>
            <person name="Birren B.W."/>
            <person name="Brown W."/>
            <person name="Ekwall K."/>
            <person name="Kellis M."/>
            <person name="Leatherwood J."/>
            <person name="Levin H."/>
            <person name="Margalit H."/>
            <person name="Martienssen R."/>
            <person name="Nieduszynski C.A."/>
            <person name="Spatafora J.W."/>
            <person name="Friedman N."/>
            <person name="Dalgaard J.Z."/>
            <person name="Baumann P."/>
            <person name="Niki H."/>
            <person name="Regev A."/>
            <person name="Nusbaum C."/>
        </authorList>
    </citation>
    <scope>NUCLEOTIDE SEQUENCE [LARGE SCALE GENOMIC DNA]</scope>
    <source>
        <strain evidence="9">yFS275 / FY16936</strain>
    </source>
</reference>
<organism evidence="7 9">
    <name type="scientific">Schizosaccharomyces japonicus (strain yFS275 / FY16936)</name>
    <name type="common">Fission yeast</name>
    <dbReference type="NCBI Taxonomy" id="402676"/>
    <lineage>
        <taxon>Eukaryota</taxon>
        <taxon>Fungi</taxon>
        <taxon>Dikarya</taxon>
        <taxon>Ascomycota</taxon>
        <taxon>Taphrinomycotina</taxon>
        <taxon>Schizosaccharomycetes</taxon>
        <taxon>Schizosaccharomycetales</taxon>
        <taxon>Schizosaccharomycetaceae</taxon>
        <taxon>Schizosaccharomyces</taxon>
    </lineage>
</organism>
<evidence type="ECO:0000256" key="3">
    <source>
        <dbReference type="ARBA" id="ARBA00022833"/>
    </source>
</evidence>
<evidence type="ECO:0000313" key="7">
    <source>
        <dbReference type="EMBL" id="EEB06541.1"/>
    </source>
</evidence>
<evidence type="ECO:0000256" key="4">
    <source>
        <dbReference type="PROSITE-ProRule" id="PRU00322"/>
    </source>
</evidence>
<keyword evidence="2 4" id="KW-0863">Zinc-finger</keyword>
<dbReference type="Proteomes" id="UP000001744">
    <property type="component" value="Unassembled WGS sequence"/>
</dbReference>
<feature type="compositionally biased region" description="Basic and acidic residues" evidence="5">
    <location>
        <begin position="46"/>
        <end position="60"/>
    </location>
</feature>
<protein>
    <submittedName>
        <fullName evidence="7">Nucleoporin Nup60</fullName>
    </submittedName>
</protein>
<dbReference type="GeneID" id="7052270"/>
<dbReference type="SMART" id="SM00547">
    <property type="entry name" value="ZnF_RBZ"/>
    <property type="match status" value="1"/>
</dbReference>
<dbReference type="GO" id="GO:0008298">
    <property type="term" value="P:intracellular mRNA localization"/>
    <property type="evidence" value="ECO:0000318"/>
    <property type="project" value="GO_Central"/>
</dbReference>
<dbReference type="eggNOG" id="ENOG502T5TJ">
    <property type="taxonomic scope" value="Eukaryota"/>
</dbReference>
<dbReference type="Gene3D" id="4.10.1060.10">
    <property type="entry name" value="Zinc finger, RanBP2-type"/>
    <property type="match status" value="1"/>
</dbReference>
<proteinExistence type="predicted"/>
<dbReference type="EMBL" id="KE651168">
    <property type="protein sequence ID" value="EEB06541.1"/>
    <property type="molecule type" value="Genomic_DNA"/>
</dbReference>
<feature type="compositionally biased region" description="Low complexity" evidence="5">
    <location>
        <begin position="450"/>
        <end position="466"/>
    </location>
</feature>
<feature type="compositionally biased region" description="Basic residues" evidence="5">
    <location>
        <begin position="241"/>
        <end position="250"/>
    </location>
</feature>
<name>B6JYC3_SCHJY</name>
<dbReference type="Pfam" id="PF00641">
    <property type="entry name" value="Zn_ribbon_RanBP"/>
    <property type="match status" value="1"/>
</dbReference>
<dbReference type="AlphaFoldDB" id="B6JYC3"/>
<feature type="compositionally biased region" description="Low complexity" evidence="5">
    <location>
        <begin position="517"/>
        <end position="542"/>
    </location>
</feature>
<dbReference type="OMA" id="CDAKKPG"/>
<dbReference type="VEuPathDB" id="FungiDB:SJAG_01584"/>
<dbReference type="GO" id="GO:0005643">
    <property type="term" value="C:nuclear pore"/>
    <property type="evidence" value="ECO:0000318"/>
    <property type="project" value="GO_Central"/>
</dbReference>
<dbReference type="PROSITE" id="PS50199">
    <property type="entry name" value="ZF_RANBP2_2"/>
    <property type="match status" value="1"/>
</dbReference>
<dbReference type="GO" id="GO:0008270">
    <property type="term" value="F:zinc ion binding"/>
    <property type="evidence" value="ECO:0007669"/>
    <property type="project" value="UniProtKB-KW"/>
</dbReference>
<dbReference type="STRING" id="402676.B6JYC3"/>
<dbReference type="JaponicusDB" id="SJAG_01584">
    <property type="gene designation" value="nup60"/>
</dbReference>
<dbReference type="RefSeq" id="XP_002172834.1">
    <property type="nucleotide sequence ID" value="XM_002172798.2"/>
</dbReference>
<feature type="region of interest" description="Disordered" evidence="5">
    <location>
        <begin position="241"/>
        <end position="320"/>
    </location>
</feature>
<keyword evidence="1" id="KW-0479">Metal-binding</keyword>
<dbReference type="GO" id="GO:0016973">
    <property type="term" value="P:poly(A)+ mRNA export from nucleus"/>
    <property type="evidence" value="ECO:0000318"/>
    <property type="project" value="GO_Central"/>
</dbReference>
<dbReference type="GO" id="GO:0034398">
    <property type="term" value="P:telomere tethering at nuclear periphery"/>
    <property type="evidence" value="ECO:0000318"/>
    <property type="project" value="GO_Central"/>
</dbReference>
<dbReference type="InterPro" id="IPR036443">
    <property type="entry name" value="Znf_RanBP2_sf"/>
</dbReference>
<feature type="region of interest" description="Disordered" evidence="5">
    <location>
        <begin position="561"/>
        <end position="580"/>
    </location>
</feature>
<evidence type="ECO:0000256" key="5">
    <source>
        <dbReference type="SAM" id="MobiDB-lite"/>
    </source>
</evidence>
<evidence type="ECO:0000313" key="8">
    <source>
        <dbReference type="JaponicusDB" id="SJAG_01584"/>
    </source>
</evidence>